<evidence type="ECO:0000256" key="10">
    <source>
        <dbReference type="SAM" id="MobiDB-lite"/>
    </source>
</evidence>
<gene>
    <name evidence="13" type="ORF">TCAL_06366</name>
</gene>
<dbReference type="InterPro" id="IPR002300">
    <property type="entry name" value="aa-tRNA-synth_Ia"/>
</dbReference>
<dbReference type="InterPro" id="IPR009008">
    <property type="entry name" value="Val/Leu/Ile-tRNA-synth_edit"/>
</dbReference>
<name>A0A553PH74_TIGCA</name>
<organism evidence="13 14">
    <name type="scientific">Tigriopus californicus</name>
    <name type="common">Marine copepod</name>
    <dbReference type="NCBI Taxonomy" id="6832"/>
    <lineage>
        <taxon>Eukaryota</taxon>
        <taxon>Metazoa</taxon>
        <taxon>Ecdysozoa</taxon>
        <taxon>Arthropoda</taxon>
        <taxon>Crustacea</taxon>
        <taxon>Multicrustacea</taxon>
        <taxon>Hexanauplia</taxon>
        <taxon>Copepoda</taxon>
        <taxon>Harpacticoida</taxon>
        <taxon>Harpacticidae</taxon>
        <taxon>Tigriopus</taxon>
    </lineage>
</organism>
<sequence>MQSVHAVWQDQDLILFLIHPYLKDPPREDWRIMAEPERKGTFKVERLKEIEKDIQDRWESEKIFEEDAPAQAQSKETYLATFPFPYMNGKLHLGHTFTLSKAEFAVGYQRLQGKQCLFPFGFHCTGMPIKACADKLKREMEDFGNPPVFPEHEEAVVEEKSDEPVIKDKSKGKKSKAMAKAGTAKYQWQIMQSLGLADDDIRNFAEADYWLDYFPPMAVSDLKAMGLHVDWRRSFITTDVNPFFDSFVRWQFIRLKEREKVKFGKRYTIYSPQDGQPCMDHDRSSGEGVGPQEYTLVKMKAIEPLPEKLQCFTGTPVFLVAATLRPETMYGQTNCWVRPEMKYIAFRVTKTQQQCGEIYVSTARAARNMAYQGFTEKDGVVDVLLELTGQEIMGMPLKAPMSEYEKIYTLPMLTIKEDKGTGIVTSVPSDSPDDFAALRDLRNKQPFREKYGIQDDMVLPFAPVPIIEIPEFGNLSAEKVCDMLKIQSQNDRDKLTEAKELVYLKGFYEGKMLVGEFKGLTVQEAKPLLKDVMLNANEAILYMEPEKQIISRSGDECVVALCDQWYLNYGETEWRKITQACLDNVECFHDEVRKNFHSTLDWLKEHACSRTYGLGTRLPWDESWLIESLSDSTIYHAYYTVAHLLQGGTFRGNKGNALDIKPEDMTPEVWDYIFFKKCALPKDSKISEANLVKMRTEFQHFYPVNLRVSGKELVPNQLTYYLYNHTAIWPESPELWPTGIRANGHLLLNSEKMSKSTGNFLTLRQAIDTYSADGMRLALADAGDSVEDANFEGPNAEAGILRLYTFIEWVDEMLKGEATLRSEGAMTFHDKVFSNEMSKQVNATQASYDKLLFKEALRNAFFEMQRSREKYRELSGSEGMRKDLIHQFIELLGKKESILRCEWPKTSEVDEIVIKCSEYLMYAAREFRLKHKNYLQPMKAKKGGKAPPPPEKPTRATVYIAKTYPPWQCAVLSTLKEMYSQSKDGSPPDNKSISQALGKKEELKKWMKKVMPFVAFTKERVAEQGIQAMDLTLEFDEKTVLEDNMEYLKNNLQLEEIVIQYSTEANEKTQEECRPGVPFIQF</sequence>
<dbReference type="Gene3D" id="3.40.50.620">
    <property type="entry name" value="HUPs"/>
    <property type="match status" value="1"/>
</dbReference>
<evidence type="ECO:0000313" key="14">
    <source>
        <dbReference type="Proteomes" id="UP000318571"/>
    </source>
</evidence>
<dbReference type="FunFam" id="3.40.50.620:FF:000326">
    <property type="entry name" value="Leucine--tRNA ligase, cytoplasmic"/>
    <property type="match status" value="1"/>
</dbReference>
<dbReference type="InterPro" id="IPR014729">
    <property type="entry name" value="Rossmann-like_a/b/a_fold"/>
</dbReference>
<dbReference type="InterPro" id="IPR055416">
    <property type="entry name" value="RBD_LARS1"/>
</dbReference>
<feature type="domain" description="Aminoacyl-tRNA synthetase class Ia" evidence="11">
    <location>
        <begin position="219"/>
        <end position="791"/>
    </location>
</feature>
<feature type="compositionally biased region" description="Basic and acidic residues" evidence="10">
    <location>
        <begin position="150"/>
        <end position="169"/>
    </location>
</feature>
<dbReference type="GO" id="GO:0006429">
    <property type="term" value="P:leucyl-tRNA aminoacylation"/>
    <property type="evidence" value="ECO:0007669"/>
    <property type="project" value="InterPro"/>
</dbReference>
<keyword evidence="14" id="KW-1185">Reference proteome</keyword>
<feature type="domain" description="Leucine--tRNA ligase RagD-binding" evidence="12">
    <location>
        <begin position="960"/>
        <end position="1034"/>
    </location>
</feature>
<dbReference type="SUPFAM" id="SSF47323">
    <property type="entry name" value="Anticodon-binding domain of a subclass of class I aminoacyl-tRNA synthetases"/>
    <property type="match status" value="1"/>
</dbReference>
<reference evidence="13 14" key="1">
    <citation type="journal article" date="2018" name="Nat. Ecol. Evol.">
        <title>Genomic signatures of mitonuclear coevolution across populations of Tigriopus californicus.</title>
        <authorList>
            <person name="Barreto F.S."/>
            <person name="Watson E.T."/>
            <person name="Lima T.G."/>
            <person name="Willett C.S."/>
            <person name="Edmands S."/>
            <person name="Li W."/>
            <person name="Burton R.S."/>
        </authorList>
    </citation>
    <scope>NUCLEOTIDE SEQUENCE [LARGE SCALE GENOMIC DNA]</scope>
    <source>
        <strain evidence="13 14">San Diego</strain>
    </source>
</reference>
<evidence type="ECO:0000256" key="2">
    <source>
        <dbReference type="ARBA" id="ARBA00013164"/>
    </source>
</evidence>
<evidence type="ECO:0000256" key="9">
    <source>
        <dbReference type="RuleBase" id="RU363035"/>
    </source>
</evidence>
<dbReference type="FunFam" id="3.90.740.10:FF:000001">
    <property type="entry name" value="Leucine--tRNA ligase, cytoplasmic"/>
    <property type="match status" value="1"/>
</dbReference>
<comment type="caution">
    <text evidence="13">The sequence shown here is derived from an EMBL/GenBank/DDBJ whole genome shotgun (WGS) entry which is preliminary data.</text>
</comment>
<keyword evidence="7 9" id="KW-0030">Aminoacyl-tRNA synthetase</keyword>
<keyword evidence="4 9" id="KW-0547">Nucleotide-binding</keyword>
<dbReference type="SUPFAM" id="SSF52374">
    <property type="entry name" value="Nucleotidylyl transferase"/>
    <property type="match status" value="1"/>
</dbReference>
<dbReference type="OMA" id="KFIEWQF"/>
<feature type="domain" description="Aminoacyl-tRNA synthetase class Ia" evidence="11">
    <location>
        <begin position="54"/>
        <end position="135"/>
    </location>
</feature>
<comment type="similarity">
    <text evidence="1 9">Belongs to the class-I aminoacyl-tRNA synthetase family.</text>
</comment>
<accession>A0A553PH74</accession>
<dbReference type="STRING" id="6832.A0A553PH74"/>
<dbReference type="EC" id="6.1.1.4" evidence="2"/>
<evidence type="ECO:0000256" key="6">
    <source>
        <dbReference type="ARBA" id="ARBA00022917"/>
    </source>
</evidence>
<feature type="region of interest" description="Disordered" evidence="10">
    <location>
        <begin position="147"/>
        <end position="172"/>
    </location>
</feature>
<dbReference type="InterPro" id="IPR004493">
    <property type="entry name" value="Leu-tRNA-synth_Ia_arc/euk"/>
</dbReference>
<evidence type="ECO:0000256" key="4">
    <source>
        <dbReference type="ARBA" id="ARBA00022741"/>
    </source>
</evidence>
<evidence type="ECO:0000256" key="8">
    <source>
        <dbReference type="ARBA" id="ARBA00030520"/>
    </source>
</evidence>
<dbReference type="PANTHER" id="PTHR45794:SF1">
    <property type="entry name" value="LEUCINE--TRNA LIGASE, CYTOPLASMIC"/>
    <property type="match status" value="1"/>
</dbReference>
<evidence type="ECO:0000256" key="5">
    <source>
        <dbReference type="ARBA" id="ARBA00022840"/>
    </source>
</evidence>
<dbReference type="InterPro" id="IPR001412">
    <property type="entry name" value="aa-tRNA-synth_I_CS"/>
</dbReference>
<proteinExistence type="inferred from homology"/>
<evidence type="ECO:0000259" key="11">
    <source>
        <dbReference type="Pfam" id="PF00133"/>
    </source>
</evidence>
<dbReference type="NCBIfam" id="TIGR00395">
    <property type="entry name" value="leuS_arch"/>
    <property type="match status" value="1"/>
</dbReference>
<dbReference type="PANTHER" id="PTHR45794">
    <property type="entry name" value="LEUCYL-TRNA SYNTHETASE"/>
    <property type="match status" value="1"/>
</dbReference>
<keyword evidence="6 9" id="KW-0648">Protein biosynthesis</keyword>
<dbReference type="GO" id="GO:0002161">
    <property type="term" value="F:aminoacyl-tRNA deacylase activity"/>
    <property type="evidence" value="ECO:0007669"/>
    <property type="project" value="InterPro"/>
</dbReference>
<dbReference type="GO" id="GO:0004823">
    <property type="term" value="F:leucine-tRNA ligase activity"/>
    <property type="evidence" value="ECO:0007669"/>
    <property type="project" value="UniProtKB-EC"/>
</dbReference>
<keyword evidence="3 9" id="KW-0436">Ligase</keyword>
<dbReference type="InterPro" id="IPR009080">
    <property type="entry name" value="tRNAsynth_Ia_anticodon-bd"/>
</dbReference>
<dbReference type="Pfam" id="PF24810">
    <property type="entry name" value="RBD_LARS1"/>
    <property type="match status" value="1"/>
</dbReference>
<evidence type="ECO:0000259" key="12">
    <source>
        <dbReference type="Pfam" id="PF24810"/>
    </source>
</evidence>
<evidence type="ECO:0000256" key="7">
    <source>
        <dbReference type="ARBA" id="ARBA00023146"/>
    </source>
</evidence>
<keyword evidence="5 9" id="KW-0067">ATP-binding</keyword>
<dbReference type="PROSITE" id="PS00178">
    <property type="entry name" value="AA_TRNA_LIGASE_I"/>
    <property type="match status" value="1"/>
</dbReference>
<dbReference type="Gene3D" id="3.90.740.10">
    <property type="entry name" value="Valyl/Leucyl/Isoleucyl-tRNA synthetase, editing domain"/>
    <property type="match status" value="1"/>
</dbReference>
<dbReference type="SUPFAM" id="SSF50677">
    <property type="entry name" value="ValRS/IleRS/LeuRS editing domain"/>
    <property type="match status" value="1"/>
</dbReference>
<dbReference type="EMBL" id="VCGU01000004">
    <property type="protein sequence ID" value="TRY77016.1"/>
    <property type="molecule type" value="Genomic_DNA"/>
</dbReference>
<dbReference type="Proteomes" id="UP000318571">
    <property type="component" value="Chromosome 5"/>
</dbReference>
<dbReference type="AlphaFoldDB" id="A0A553PH74"/>
<protein>
    <recommendedName>
        <fullName evidence="2">leucine--tRNA ligase</fullName>
        <ecNumber evidence="2">6.1.1.4</ecNumber>
    </recommendedName>
    <alternativeName>
        <fullName evidence="8">Leucyl-tRNA synthetase</fullName>
    </alternativeName>
</protein>
<evidence type="ECO:0000256" key="3">
    <source>
        <dbReference type="ARBA" id="ARBA00022598"/>
    </source>
</evidence>
<dbReference type="Pfam" id="PF00133">
    <property type="entry name" value="tRNA-synt_1"/>
    <property type="match status" value="2"/>
</dbReference>
<evidence type="ECO:0000313" key="13">
    <source>
        <dbReference type="EMBL" id="TRY77016.1"/>
    </source>
</evidence>
<evidence type="ECO:0000256" key="1">
    <source>
        <dbReference type="ARBA" id="ARBA00005594"/>
    </source>
</evidence>
<dbReference type="GO" id="GO:0005524">
    <property type="term" value="F:ATP binding"/>
    <property type="evidence" value="ECO:0007669"/>
    <property type="project" value="UniProtKB-KW"/>
</dbReference>